<sequence length="294" mass="33290">MDQVENKANNVAENVSEQISKVTSISFKDFVSSNSLISKVAFTLLVMFIFFFLLKFSIAFIPKLFKESNSPFIFNGTIEGSHSVVVPQDPKYDNAIPIQRSVNENNGIEFSWSLWMFLDDNAITSGNKNIHIFHKGDSHTLNTGENKIFHKIAAPGLYLDGENNNLLVTMNTHNSSELEQIPVSGIPMNKWVNIIIRVKNRRVDVYINGTIKRSIELNGVPKQNYGEIYIAQNEAVSLQGSKLSNLRYHDHALNVSDIQKLVQRGPNRKLITSSAMTDNSSSYLAFDWYYNDIY</sequence>
<feature type="transmembrane region" description="Helical" evidence="1">
    <location>
        <begin position="40"/>
        <end position="61"/>
    </location>
</feature>
<dbReference type="EMBL" id="MN740210">
    <property type="protein sequence ID" value="QHT93757.1"/>
    <property type="molecule type" value="Genomic_DNA"/>
</dbReference>
<name>A0A6C0IPF2_9ZZZZ</name>
<dbReference type="AlphaFoldDB" id="A0A6C0IPF2"/>
<protein>
    <recommendedName>
        <fullName evidence="3">LamG-like jellyroll fold domain-containing protein</fullName>
    </recommendedName>
</protein>
<keyword evidence="1" id="KW-1133">Transmembrane helix</keyword>
<dbReference type="Gene3D" id="2.60.120.200">
    <property type="match status" value="1"/>
</dbReference>
<dbReference type="SUPFAM" id="SSF49899">
    <property type="entry name" value="Concanavalin A-like lectins/glucanases"/>
    <property type="match status" value="1"/>
</dbReference>
<evidence type="ECO:0000256" key="1">
    <source>
        <dbReference type="SAM" id="Phobius"/>
    </source>
</evidence>
<keyword evidence="1" id="KW-0812">Transmembrane</keyword>
<evidence type="ECO:0008006" key="3">
    <source>
        <dbReference type="Google" id="ProtNLM"/>
    </source>
</evidence>
<reference evidence="2" key="1">
    <citation type="journal article" date="2020" name="Nature">
        <title>Giant virus diversity and host interactions through global metagenomics.</title>
        <authorList>
            <person name="Schulz F."/>
            <person name="Roux S."/>
            <person name="Paez-Espino D."/>
            <person name="Jungbluth S."/>
            <person name="Walsh D.A."/>
            <person name="Denef V.J."/>
            <person name="McMahon K.D."/>
            <person name="Konstantinidis K.T."/>
            <person name="Eloe-Fadrosh E.A."/>
            <person name="Kyrpides N.C."/>
            <person name="Woyke T."/>
        </authorList>
    </citation>
    <scope>NUCLEOTIDE SEQUENCE</scope>
    <source>
        <strain evidence="2">GVMAG-M-3300024258-14</strain>
    </source>
</reference>
<proteinExistence type="predicted"/>
<keyword evidence="1" id="KW-0472">Membrane</keyword>
<accession>A0A6C0IPF2</accession>
<organism evidence="2">
    <name type="scientific">viral metagenome</name>
    <dbReference type="NCBI Taxonomy" id="1070528"/>
    <lineage>
        <taxon>unclassified sequences</taxon>
        <taxon>metagenomes</taxon>
        <taxon>organismal metagenomes</taxon>
    </lineage>
</organism>
<evidence type="ECO:0000313" key="2">
    <source>
        <dbReference type="EMBL" id="QHT93757.1"/>
    </source>
</evidence>
<dbReference type="InterPro" id="IPR013320">
    <property type="entry name" value="ConA-like_dom_sf"/>
</dbReference>
<dbReference type="Pfam" id="PF13385">
    <property type="entry name" value="Laminin_G_3"/>
    <property type="match status" value="1"/>
</dbReference>